<dbReference type="AlphaFoldDB" id="A0A6M0JTJ2"/>
<feature type="domain" description="Formamidopyrimidine-DNA glycosylase catalytic" evidence="17">
    <location>
        <begin position="2"/>
        <end position="98"/>
    </location>
</feature>
<dbReference type="EC" id="4.2.99.18" evidence="3"/>
<keyword evidence="5" id="KW-0227">DNA damage</keyword>
<dbReference type="GO" id="GO:0003684">
    <property type="term" value="F:damaged DNA binding"/>
    <property type="evidence" value="ECO:0007669"/>
    <property type="project" value="InterPro"/>
</dbReference>
<evidence type="ECO:0000256" key="8">
    <source>
        <dbReference type="ARBA" id="ARBA00022833"/>
    </source>
</evidence>
<keyword evidence="8" id="KW-0862">Zinc</keyword>
<evidence type="ECO:0000256" key="14">
    <source>
        <dbReference type="ARBA" id="ARBA00044632"/>
    </source>
</evidence>
<keyword evidence="19" id="KW-1185">Reference proteome</keyword>
<evidence type="ECO:0000313" key="18">
    <source>
        <dbReference type="EMBL" id="NEV60454.1"/>
    </source>
</evidence>
<dbReference type="GO" id="GO:0006284">
    <property type="term" value="P:base-excision repair"/>
    <property type="evidence" value="ECO:0007669"/>
    <property type="project" value="InterPro"/>
</dbReference>
<evidence type="ECO:0000256" key="9">
    <source>
        <dbReference type="ARBA" id="ARBA00023125"/>
    </source>
</evidence>
<reference evidence="18 19" key="1">
    <citation type="submission" date="2020-02" db="EMBL/GenBank/DDBJ databases">
        <title>Genome sequences of Thiorhodococcus mannitoliphagus and Thiorhodococcus minor, purple sulfur photosynthetic bacteria in the gammaproteobacterial family, Chromatiaceae.</title>
        <authorList>
            <person name="Aviles F.A."/>
            <person name="Meyer T.E."/>
            <person name="Kyndt J.A."/>
        </authorList>
    </citation>
    <scope>NUCLEOTIDE SEQUENCE [LARGE SCALE GENOMIC DNA]</scope>
    <source>
        <strain evidence="18 19">DSM 11518</strain>
    </source>
</reference>
<dbReference type="EMBL" id="JAAIJQ010000002">
    <property type="protein sequence ID" value="NEV60454.1"/>
    <property type="molecule type" value="Genomic_DNA"/>
</dbReference>
<protein>
    <recommendedName>
        <fullName evidence="3">DNA-(apurinic or apyrimidinic site) lyase</fullName>
        <ecNumber evidence="3">4.2.99.18</ecNumber>
    </recommendedName>
</protein>
<evidence type="ECO:0000256" key="13">
    <source>
        <dbReference type="ARBA" id="ARBA00023295"/>
    </source>
</evidence>
<dbReference type="PROSITE" id="PS51066">
    <property type="entry name" value="ZF_FPG_2"/>
    <property type="match status" value="1"/>
</dbReference>
<comment type="caution">
    <text evidence="18">The sequence shown here is derived from an EMBL/GenBank/DDBJ whole genome shotgun (WGS) entry which is preliminary data.</text>
</comment>
<evidence type="ECO:0000313" key="19">
    <source>
        <dbReference type="Proteomes" id="UP000483379"/>
    </source>
</evidence>
<gene>
    <name evidence="18" type="ORF">G3446_00860</name>
</gene>
<dbReference type="SUPFAM" id="SSF46946">
    <property type="entry name" value="S13-like H2TH domain"/>
    <property type="match status" value="1"/>
</dbReference>
<keyword evidence="12" id="KW-0511">Multifunctional enzyme</keyword>
<keyword evidence="6 15" id="KW-0863">Zinc-finger</keyword>
<evidence type="ECO:0000256" key="5">
    <source>
        <dbReference type="ARBA" id="ARBA00022763"/>
    </source>
</evidence>
<evidence type="ECO:0000256" key="15">
    <source>
        <dbReference type="PROSITE-ProRule" id="PRU00391"/>
    </source>
</evidence>
<comment type="similarity">
    <text evidence="2">Belongs to the FPG family.</text>
</comment>
<organism evidence="18 19">
    <name type="scientific">Thiorhodococcus minor</name>
    <dbReference type="NCBI Taxonomy" id="57489"/>
    <lineage>
        <taxon>Bacteria</taxon>
        <taxon>Pseudomonadati</taxon>
        <taxon>Pseudomonadota</taxon>
        <taxon>Gammaproteobacteria</taxon>
        <taxon>Chromatiales</taxon>
        <taxon>Chromatiaceae</taxon>
        <taxon>Thiorhodococcus</taxon>
    </lineage>
</organism>
<dbReference type="PANTHER" id="PTHR42697:SF1">
    <property type="entry name" value="ENDONUCLEASE 8"/>
    <property type="match status" value="1"/>
</dbReference>
<dbReference type="InterPro" id="IPR010663">
    <property type="entry name" value="Znf_FPG/IleRS"/>
</dbReference>
<sequence>MPEGDTIFKLAAALAPELCGERVERLWIRRRPDPPAAGRRITQVTSQGKHLYIMLDDAMRIRTHLGLYGSWHRYRPREPWQKPERQASLVLRLAKRVYVCFSAKEVEIIAADGFHDRDQRHRLGPDLARHPPSPDLLAERLARIARPDALMADLLLDQRIASGIGNVYKSETLFLEGVPPDVRLREVPLPRVLRLYETAAELLASNLSDGPRVTRRSQDGRGRLWVYKRAGLPCLRCGAPVVRQMLGRTPRSTYWCPSCQSGLSSAPADGPDAR</sequence>
<dbReference type="InterPro" id="IPR015886">
    <property type="entry name" value="H2TH_FPG"/>
</dbReference>
<dbReference type="InterPro" id="IPR000214">
    <property type="entry name" value="Znf_DNA_glyclase/AP_lyase"/>
</dbReference>
<keyword evidence="7" id="KW-0378">Hydrolase</keyword>
<evidence type="ECO:0000256" key="3">
    <source>
        <dbReference type="ARBA" id="ARBA00012720"/>
    </source>
</evidence>
<dbReference type="PROSITE" id="PS01242">
    <property type="entry name" value="ZF_FPG_1"/>
    <property type="match status" value="1"/>
</dbReference>
<dbReference type="SMART" id="SM00898">
    <property type="entry name" value="Fapy_DNA_glyco"/>
    <property type="match status" value="1"/>
</dbReference>
<dbReference type="Pfam" id="PF01149">
    <property type="entry name" value="Fapy_DNA_glyco"/>
    <property type="match status" value="1"/>
</dbReference>
<evidence type="ECO:0000256" key="11">
    <source>
        <dbReference type="ARBA" id="ARBA00023239"/>
    </source>
</evidence>
<evidence type="ECO:0000256" key="12">
    <source>
        <dbReference type="ARBA" id="ARBA00023268"/>
    </source>
</evidence>
<keyword evidence="9" id="KW-0238">DNA-binding</keyword>
<proteinExistence type="inferred from homology"/>
<dbReference type="RefSeq" id="WP_164450499.1">
    <property type="nucleotide sequence ID" value="NZ_JAAIJQ010000002.1"/>
</dbReference>
<feature type="domain" description="FPG-type" evidence="16">
    <location>
        <begin position="225"/>
        <end position="261"/>
    </location>
</feature>
<keyword evidence="4" id="KW-0479">Metal-binding</keyword>
<dbReference type="Pfam" id="PF06831">
    <property type="entry name" value="H2TH"/>
    <property type="match status" value="1"/>
</dbReference>
<dbReference type="GO" id="GO:0000703">
    <property type="term" value="F:oxidized pyrimidine nucleobase lesion DNA N-glycosylase activity"/>
    <property type="evidence" value="ECO:0007669"/>
    <property type="project" value="TreeGrafter"/>
</dbReference>
<evidence type="ECO:0000259" key="16">
    <source>
        <dbReference type="PROSITE" id="PS51066"/>
    </source>
</evidence>
<keyword evidence="10" id="KW-0234">DNA repair</keyword>
<dbReference type="GO" id="GO:0140078">
    <property type="term" value="F:class I DNA-(apurinic or apyrimidinic site) endonuclease activity"/>
    <property type="evidence" value="ECO:0007669"/>
    <property type="project" value="UniProtKB-EC"/>
</dbReference>
<dbReference type="Gene3D" id="1.10.8.50">
    <property type="match status" value="1"/>
</dbReference>
<dbReference type="Gene3D" id="3.20.190.10">
    <property type="entry name" value="MutM-like, N-terminal"/>
    <property type="match status" value="1"/>
</dbReference>
<evidence type="ECO:0000256" key="7">
    <source>
        <dbReference type="ARBA" id="ARBA00022801"/>
    </source>
</evidence>
<comment type="catalytic activity">
    <reaction evidence="14">
        <text>2'-deoxyribonucleotide-(2'-deoxyribose 5'-phosphate)-2'-deoxyribonucleotide-DNA = a 3'-end 2'-deoxyribonucleotide-(2,3-dehydro-2,3-deoxyribose 5'-phosphate)-DNA + a 5'-end 5'-phospho-2'-deoxyribonucleoside-DNA + H(+)</text>
        <dbReference type="Rhea" id="RHEA:66592"/>
        <dbReference type="Rhea" id="RHEA-COMP:13180"/>
        <dbReference type="Rhea" id="RHEA-COMP:16897"/>
        <dbReference type="Rhea" id="RHEA-COMP:17067"/>
        <dbReference type="ChEBI" id="CHEBI:15378"/>
        <dbReference type="ChEBI" id="CHEBI:136412"/>
        <dbReference type="ChEBI" id="CHEBI:157695"/>
        <dbReference type="ChEBI" id="CHEBI:167181"/>
        <dbReference type="EC" id="4.2.99.18"/>
    </reaction>
</comment>
<dbReference type="InterPro" id="IPR012319">
    <property type="entry name" value="FPG_cat"/>
</dbReference>
<dbReference type="PANTHER" id="PTHR42697">
    <property type="entry name" value="ENDONUCLEASE 8"/>
    <property type="match status" value="1"/>
</dbReference>
<evidence type="ECO:0000259" key="17">
    <source>
        <dbReference type="PROSITE" id="PS51068"/>
    </source>
</evidence>
<name>A0A6M0JTJ2_9GAMM</name>
<dbReference type="Pfam" id="PF06827">
    <property type="entry name" value="zf-FPG_IleRS"/>
    <property type="match status" value="1"/>
</dbReference>
<evidence type="ECO:0000256" key="2">
    <source>
        <dbReference type="ARBA" id="ARBA00009409"/>
    </source>
</evidence>
<evidence type="ECO:0000256" key="10">
    <source>
        <dbReference type="ARBA" id="ARBA00023204"/>
    </source>
</evidence>
<keyword evidence="13" id="KW-0326">Glycosidase</keyword>
<dbReference type="InterPro" id="IPR015887">
    <property type="entry name" value="DNA_glyclase_Znf_dom_DNA_BS"/>
</dbReference>
<dbReference type="PROSITE" id="PS51068">
    <property type="entry name" value="FPG_CAT"/>
    <property type="match status" value="1"/>
</dbReference>
<dbReference type="SUPFAM" id="SSF81624">
    <property type="entry name" value="N-terminal domain of MutM-like DNA repair proteins"/>
    <property type="match status" value="1"/>
</dbReference>
<dbReference type="SMART" id="SM01232">
    <property type="entry name" value="H2TH"/>
    <property type="match status" value="1"/>
</dbReference>
<keyword evidence="11" id="KW-0456">Lyase</keyword>
<comment type="cofactor">
    <cofactor evidence="1">
        <name>Zn(2+)</name>
        <dbReference type="ChEBI" id="CHEBI:29105"/>
    </cofactor>
</comment>
<dbReference type="InterPro" id="IPR010979">
    <property type="entry name" value="Ribosomal_uS13-like_H2TH"/>
</dbReference>
<dbReference type="Proteomes" id="UP000483379">
    <property type="component" value="Unassembled WGS sequence"/>
</dbReference>
<evidence type="ECO:0000256" key="1">
    <source>
        <dbReference type="ARBA" id="ARBA00001947"/>
    </source>
</evidence>
<dbReference type="GO" id="GO:0008270">
    <property type="term" value="F:zinc ion binding"/>
    <property type="evidence" value="ECO:0007669"/>
    <property type="project" value="UniProtKB-KW"/>
</dbReference>
<dbReference type="SUPFAM" id="SSF57716">
    <property type="entry name" value="Glucocorticoid receptor-like (DNA-binding domain)"/>
    <property type="match status" value="1"/>
</dbReference>
<dbReference type="InterPro" id="IPR035937">
    <property type="entry name" value="FPG_N"/>
</dbReference>
<evidence type="ECO:0000256" key="6">
    <source>
        <dbReference type="ARBA" id="ARBA00022771"/>
    </source>
</evidence>
<evidence type="ECO:0000256" key="4">
    <source>
        <dbReference type="ARBA" id="ARBA00022723"/>
    </source>
</evidence>
<accession>A0A6M0JTJ2</accession>